<evidence type="ECO:0000313" key="4">
    <source>
        <dbReference type="Proteomes" id="UP000694001"/>
    </source>
</evidence>
<reference evidence="3" key="1">
    <citation type="submission" date="2021-06" db="EMBL/GenBank/DDBJ databases">
        <title>Elioraea tepida, sp. nov., a moderately thermophilic aerobic anoxygenic phototrophic bacterium isolated from an alkaline siliceous hot spring mat community in Yellowstone National Park, WY, USA.</title>
        <authorList>
            <person name="Saini M.K."/>
            <person name="Yoshida S."/>
            <person name="Sebastian A."/>
            <person name="Hirose S."/>
            <person name="Hara E."/>
            <person name="Tamaki H."/>
            <person name="Soulier N.T."/>
            <person name="Albert I."/>
            <person name="Hanada S."/>
            <person name="Bryant D.A."/>
            <person name="Tank M."/>
        </authorList>
    </citation>
    <scope>NUCLEOTIDE SEQUENCE</scope>
    <source>
        <strain evidence="3">MS-P2</strain>
    </source>
</reference>
<dbReference type="Proteomes" id="UP000694001">
    <property type="component" value="Chromosome"/>
</dbReference>
<dbReference type="NCBIfam" id="TIGR04488">
    <property type="entry name" value="SoxY_true_GGCGG"/>
    <property type="match status" value="1"/>
</dbReference>
<protein>
    <submittedName>
        <fullName evidence="3">Thiosulfate oxidation carrier protein SoxY</fullName>
    </submittedName>
</protein>
<dbReference type="InterPro" id="IPR016568">
    <property type="entry name" value="Sulphur_oxidation_SoxY"/>
</dbReference>
<organism evidence="3 4">
    <name type="scientific">Elioraea tepida</name>
    <dbReference type="NCBI Taxonomy" id="2843330"/>
    <lineage>
        <taxon>Bacteria</taxon>
        <taxon>Pseudomonadati</taxon>
        <taxon>Pseudomonadota</taxon>
        <taxon>Alphaproteobacteria</taxon>
        <taxon>Acetobacterales</taxon>
        <taxon>Elioraeaceae</taxon>
        <taxon>Elioraea</taxon>
    </lineage>
</organism>
<dbReference type="AlphaFoldDB" id="A0A975U2F1"/>
<proteinExistence type="predicted"/>
<name>A0A975U2F1_9PROT</name>
<feature type="domain" description="Ig-like SoxY" evidence="2">
    <location>
        <begin position="49"/>
        <end position="151"/>
    </location>
</feature>
<dbReference type="InterPro" id="IPR006311">
    <property type="entry name" value="TAT_signal"/>
</dbReference>
<keyword evidence="1" id="KW-0732">Signal</keyword>
<feature type="chain" id="PRO_5037930360" evidence="1">
    <location>
        <begin position="32"/>
        <end position="153"/>
    </location>
</feature>
<dbReference type="PROSITE" id="PS51318">
    <property type="entry name" value="TAT"/>
    <property type="match status" value="1"/>
</dbReference>
<dbReference type="PIRSF" id="PIRSF010312">
    <property type="entry name" value="Sulphur_oxidation_SoxY"/>
    <property type="match status" value="1"/>
</dbReference>
<keyword evidence="4" id="KW-1185">Reference proteome</keyword>
<accession>A0A975U2F1</accession>
<dbReference type="KEGG" id="elio:KO353_14365"/>
<evidence type="ECO:0000256" key="1">
    <source>
        <dbReference type="SAM" id="SignalP"/>
    </source>
</evidence>
<gene>
    <name evidence="3" type="primary">soxY</name>
    <name evidence="3" type="ORF">KO353_14365</name>
</gene>
<sequence length="153" mass="15935">MLHTGHPTRRGVLGLAAAGAAIVLAPVPASATLSAAAQAAVDRVRNNRTPQEGRIVLRAPPIAENGNTVPITISVESPMTAADHVTRIHVFADKNPTPDVATFHLTPACGRAQVDTRIRLSQTQDVIVLAEMSDGSLYMTRAEVKVTIGGCGG</sequence>
<dbReference type="Pfam" id="PF13501">
    <property type="entry name" value="SoxY"/>
    <property type="match status" value="1"/>
</dbReference>
<evidence type="ECO:0000313" key="3">
    <source>
        <dbReference type="EMBL" id="QXM24409.1"/>
    </source>
</evidence>
<dbReference type="EMBL" id="CP076448">
    <property type="protein sequence ID" value="QXM24409.1"/>
    <property type="molecule type" value="Genomic_DNA"/>
</dbReference>
<feature type="signal peptide" evidence="1">
    <location>
        <begin position="1"/>
        <end position="31"/>
    </location>
</feature>
<dbReference type="RefSeq" id="WP_218285466.1">
    <property type="nucleotide sequence ID" value="NZ_CP076448.1"/>
</dbReference>
<dbReference type="InterPro" id="IPR032711">
    <property type="entry name" value="SoxY"/>
</dbReference>
<evidence type="ECO:0000259" key="2">
    <source>
        <dbReference type="Pfam" id="PF13501"/>
    </source>
</evidence>